<dbReference type="GO" id="GO:0008289">
    <property type="term" value="F:lipid binding"/>
    <property type="evidence" value="ECO:0007669"/>
    <property type="project" value="UniProtKB-KW"/>
</dbReference>
<reference evidence="3 4" key="1">
    <citation type="submission" date="2017-05" db="EMBL/GenBank/DDBJ databases">
        <authorList>
            <person name="Varghese N."/>
            <person name="Submissions S."/>
        </authorList>
    </citation>
    <scope>NUCLEOTIDE SEQUENCE [LARGE SCALE GENOMIC DNA]</scope>
    <source>
        <strain evidence="3 4">DSM 45474</strain>
    </source>
</reference>
<organism evidence="3 4">
    <name type="scientific">Melghirimyces algeriensis</name>
    <dbReference type="NCBI Taxonomy" id="910412"/>
    <lineage>
        <taxon>Bacteria</taxon>
        <taxon>Bacillati</taxon>
        <taxon>Bacillota</taxon>
        <taxon>Bacilli</taxon>
        <taxon>Bacillales</taxon>
        <taxon>Thermoactinomycetaceae</taxon>
        <taxon>Melghirimyces</taxon>
    </lineage>
</organism>
<dbReference type="PROSITE" id="PS51482">
    <property type="entry name" value="DEGV"/>
    <property type="match status" value="1"/>
</dbReference>
<dbReference type="PANTHER" id="PTHR33434:SF3">
    <property type="entry name" value="DEGV DOMAIN-CONTAINING PROTEIN YITS"/>
    <property type="match status" value="1"/>
</dbReference>
<dbReference type="EMBL" id="FXTI01000015">
    <property type="protein sequence ID" value="SMO93168.1"/>
    <property type="molecule type" value="Genomic_DNA"/>
</dbReference>
<dbReference type="OrthoDB" id="5429275at2"/>
<name>A0A521FAH1_9BACL</name>
<comment type="function">
    <text evidence="1">May bind long-chain fatty acids, such as palmitate, and may play a role in lipid transport or fatty acid metabolism.</text>
</comment>
<keyword evidence="4" id="KW-1185">Reference proteome</keyword>
<dbReference type="Pfam" id="PF02645">
    <property type="entry name" value="DegV"/>
    <property type="match status" value="1"/>
</dbReference>
<dbReference type="InterPro" id="IPR003797">
    <property type="entry name" value="DegV"/>
</dbReference>
<dbReference type="Proteomes" id="UP000315636">
    <property type="component" value="Unassembled WGS sequence"/>
</dbReference>
<dbReference type="RefSeq" id="WP_142506727.1">
    <property type="nucleotide sequence ID" value="NZ_FXTI01000015.1"/>
</dbReference>
<evidence type="ECO:0000313" key="4">
    <source>
        <dbReference type="Proteomes" id="UP000315636"/>
    </source>
</evidence>
<accession>A0A521FAH1</accession>
<sequence length="285" mass="32061">MTKIALVTDSSCDLPIDLLERWNIRAVPLRIIYNEREYRDAIDISPNDVYNRLEDEIPTTSMPTPQDMLDTFDQLKEEGYTHCLVISLSSGLSGTYHSFLRIAKEYEGMKVDVIDSKGLSWVLGFLVLEAARLIQKQWDYADILNRVEQVKKKIKGYFIVDTLEYLKKGGRIGKVAASLGSILNLKPIISIDQEGKYYPLSLARGKKQAIKKLMEPVLEQIQSSKVRIAVLQGQAEKEAEALKDRLKGLENVCELYVSAISPALVVHTGPGLLGLVVERMESHQP</sequence>
<keyword evidence="2" id="KW-0446">Lipid-binding</keyword>
<dbReference type="InterPro" id="IPR043168">
    <property type="entry name" value="DegV_C"/>
</dbReference>
<evidence type="ECO:0000256" key="1">
    <source>
        <dbReference type="ARBA" id="ARBA00003238"/>
    </source>
</evidence>
<dbReference type="InterPro" id="IPR050270">
    <property type="entry name" value="DegV_domain_contain"/>
</dbReference>
<gene>
    <name evidence="3" type="ORF">SAMN06264849_11555</name>
</gene>
<protein>
    <submittedName>
        <fullName evidence="3">EDD domain protein, DegV family</fullName>
    </submittedName>
</protein>
<dbReference type="PANTHER" id="PTHR33434">
    <property type="entry name" value="DEGV DOMAIN-CONTAINING PROTEIN DR_1986-RELATED"/>
    <property type="match status" value="1"/>
</dbReference>
<dbReference type="Gene3D" id="3.30.1180.10">
    <property type="match status" value="1"/>
</dbReference>
<proteinExistence type="predicted"/>
<evidence type="ECO:0000256" key="2">
    <source>
        <dbReference type="ARBA" id="ARBA00023121"/>
    </source>
</evidence>
<dbReference type="AlphaFoldDB" id="A0A521FAH1"/>
<evidence type="ECO:0000313" key="3">
    <source>
        <dbReference type="EMBL" id="SMO93168.1"/>
    </source>
</evidence>
<dbReference type="SUPFAM" id="SSF82549">
    <property type="entry name" value="DAK1/DegV-like"/>
    <property type="match status" value="1"/>
</dbReference>
<dbReference type="NCBIfam" id="TIGR00762">
    <property type="entry name" value="DegV"/>
    <property type="match status" value="1"/>
</dbReference>
<dbReference type="Gene3D" id="3.40.50.10170">
    <property type="match status" value="1"/>
</dbReference>